<accession>A0A344J3W0</accession>
<keyword evidence="2" id="KW-1185">Reference proteome</keyword>
<protein>
    <submittedName>
        <fullName evidence="1">Uncharacterized protein</fullName>
    </submittedName>
</protein>
<organism evidence="1 2">
    <name type="scientific">Solilutibacter oculi</name>
    <dbReference type="NCBI Taxonomy" id="2698682"/>
    <lineage>
        <taxon>Bacteria</taxon>
        <taxon>Pseudomonadati</taxon>
        <taxon>Pseudomonadota</taxon>
        <taxon>Gammaproteobacteria</taxon>
        <taxon>Lysobacterales</taxon>
        <taxon>Lysobacteraceae</taxon>
        <taxon>Solilutibacter</taxon>
    </lineage>
</organism>
<sequence>MKIGYTPREWNTSPTVAIAGGAWLTVDGGAACVDGEPSRVARYQAAGVATVTLTLPSAVPVGVAAVLGLKGVVPGAGVTVTAGGQVVPGEVQEFADGTLGVFVLVMGAAASNTVQFALPAGTVDVGELVALPITDIEHEADWSVEVVDPSEIGRTRGSSLSTLQRVPYRRLDARLAAVGKAAVRHGGLPGGMDLERLAAVTAGGRRCLFVPRYRTPAGGVDKAELNASAIYGKGRVGTAQHVSGDWYRSSCSIEEVPAY</sequence>
<name>A0A344J3W0_9GAMM</name>
<gene>
    <name evidence="1" type="ORF">DCD74_02535</name>
</gene>
<evidence type="ECO:0000313" key="2">
    <source>
        <dbReference type="Proteomes" id="UP000251842"/>
    </source>
</evidence>
<evidence type="ECO:0000313" key="1">
    <source>
        <dbReference type="EMBL" id="AXA83720.1"/>
    </source>
</evidence>
<proteinExistence type="predicted"/>
<reference evidence="2" key="1">
    <citation type="submission" date="2018-05" db="EMBL/GenBank/DDBJ databases">
        <title>Luteimonas pekinense sp. nov., isolated from human Meibomian gland secretions, Beijing, China.</title>
        <authorList>
            <person name="Wen T."/>
            <person name="Bai H."/>
            <person name="Lv H."/>
        </authorList>
    </citation>
    <scope>NUCLEOTIDE SEQUENCE [LARGE SCALE GENOMIC DNA]</scope>
    <source>
        <strain evidence="2">83-4</strain>
    </source>
</reference>
<dbReference type="OrthoDB" id="6047356at2"/>
<dbReference type="EMBL" id="CP029556">
    <property type="protein sequence ID" value="AXA83720.1"/>
    <property type="molecule type" value="Genomic_DNA"/>
</dbReference>
<dbReference type="Proteomes" id="UP000251842">
    <property type="component" value="Chromosome"/>
</dbReference>
<dbReference type="RefSeq" id="WP_112925936.1">
    <property type="nucleotide sequence ID" value="NZ_CP029556.1"/>
</dbReference>
<dbReference type="AlphaFoldDB" id="A0A344J3W0"/>
<dbReference type="KEGG" id="lue:DCD74_02535"/>